<dbReference type="Gene3D" id="3.40.50.10240">
    <property type="entry name" value="Thiamin pyrophosphokinase, catalytic domain"/>
    <property type="match status" value="1"/>
</dbReference>
<dbReference type="SUPFAM" id="SSF63999">
    <property type="entry name" value="Thiamin pyrophosphokinase, catalytic domain"/>
    <property type="match status" value="1"/>
</dbReference>
<accession>A0A3N5C1S5</accession>
<gene>
    <name evidence="7" type="ORF">EDC24_0925</name>
</gene>
<dbReference type="PANTHER" id="PTHR41299:SF1">
    <property type="entry name" value="THIAMINE PYROPHOSPHOKINASE"/>
    <property type="match status" value="1"/>
</dbReference>
<dbReference type="GO" id="GO:0009229">
    <property type="term" value="P:thiamine diphosphate biosynthetic process"/>
    <property type="evidence" value="ECO:0007669"/>
    <property type="project" value="InterPro"/>
</dbReference>
<keyword evidence="1" id="KW-0808">Transferase</keyword>
<dbReference type="InterPro" id="IPR007373">
    <property type="entry name" value="Thiamin_PyroPKinase_B1-bd"/>
</dbReference>
<dbReference type="PANTHER" id="PTHR41299">
    <property type="entry name" value="THIAMINE PYROPHOSPHOKINASE"/>
    <property type="match status" value="1"/>
</dbReference>
<dbReference type="SMART" id="SM00983">
    <property type="entry name" value="TPK_B1_binding"/>
    <property type="match status" value="1"/>
</dbReference>
<keyword evidence="4" id="KW-0067">ATP-binding</keyword>
<dbReference type="Proteomes" id="UP000276443">
    <property type="component" value="Unassembled WGS sequence"/>
</dbReference>
<dbReference type="OrthoDB" id="9804377at2"/>
<protein>
    <recommendedName>
        <fullName evidence="5">Thiamine diphosphokinase</fullName>
        <ecNumber evidence="5">2.7.6.2</ecNumber>
    </recommendedName>
</protein>
<organism evidence="7 8">
    <name type="scientific">Aquisalibacillus elongatus</name>
    <dbReference type="NCBI Taxonomy" id="485577"/>
    <lineage>
        <taxon>Bacteria</taxon>
        <taxon>Bacillati</taxon>
        <taxon>Bacillota</taxon>
        <taxon>Bacilli</taxon>
        <taxon>Bacillales</taxon>
        <taxon>Bacillaceae</taxon>
        <taxon>Aquisalibacillus</taxon>
    </lineage>
</organism>
<dbReference type="Pfam" id="PF04265">
    <property type="entry name" value="TPK_B1_binding"/>
    <property type="match status" value="1"/>
</dbReference>
<evidence type="ECO:0000256" key="1">
    <source>
        <dbReference type="ARBA" id="ARBA00022679"/>
    </source>
</evidence>
<evidence type="ECO:0000256" key="3">
    <source>
        <dbReference type="ARBA" id="ARBA00022777"/>
    </source>
</evidence>
<dbReference type="InterPro" id="IPR036759">
    <property type="entry name" value="TPK_catalytic_sf"/>
</dbReference>
<dbReference type="GO" id="GO:0004788">
    <property type="term" value="F:thiamine diphosphokinase activity"/>
    <property type="evidence" value="ECO:0007669"/>
    <property type="project" value="UniProtKB-UniRule"/>
</dbReference>
<dbReference type="RefSeq" id="WP_124220111.1">
    <property type="nucleotide sequence ID" value="NZ_RKRF01000007.1"/>
</dbReference>
<evidence type="ECO:0000313" key="7">
    <source>
        <dbReference type="EMBL" id="RPF56038.1"/>
    </source>
</evidence>
<proteinExistence type="predicted"/>
<evidence type="ECO:0000313" key="8">
    <source>
        <dbReference type="Proteomes" id="UP000276443"/>
    </source>
</evidence>
<sequence>MNVGIVAAGPVHDIPDLKKVNHIDYWIGVDEGANVLYESGIQADLLTGDFDSIEPNRLESIKQNTKAINQFSSIKDETDLELAFLEAIKLKPTTVYIYGATGGRLDHAWVNVQLLTMFAEKHLDAWMVNSQNEMTVKYPGKYELNKDLSYPYISFLPLSEVVNGLTLQGFRYTLEDQDINQGSSLTISNEWSEKKGTYFFNSGILLVIKSRD</sequence>
<dbReference type="EMBL" id="RKRF01000007">
    <property type="protein sequence ID" value="RPF56038.1"/>
    <property type="molecule type" value="Genomic_DNA"/>
</dbReference>
<dbReference type="Pfam" id="PF04263">
    <property type="entry name" value="TPK_catalytic"/>
    <property type="match status" value="1"/>
</dbReference>
<dbReference type="CDD" id="cd07995">
    <property type="entry name" value="TPK"/>
    <property type="match status" value="1"/>
</dbReference>
<dbReference type="GO" id="GO:0006772">
    <property type="term" value="P:thiamine metabolic process"/>
    <property type="evidence" value="ECO:0007669"/>
    <property type="project" value="UniProtKB-UniRule"/>
</dbReference>
<dbReference type="InterPro" id="IPR053149">
    <property type="entry name" value="TPK"/>
</dbReference>
<dbReference type="GO" id="GO:0030975">
    <property type="term" value="F:thiamine binding"/>
    <property type="evidence" value="ECO:0007669"/>
    <property type="project" value="InterPro"/>
</dbReference>
<keyword evidence="2" id="KW-0547">Nucleotide-binding</keyword>
<evidence type="ECO:0000256" key="4">
    <source>
        <dbReference type="ARBA" id="ARBA00022840"/>
    </source>
</evidence>
<dbReference type="AlphaFoldDB" id="A0A3N5C1S5"/>
<dbReference type="GO" id="GO:0016301">
    <property type="term" value="F:kinase activity"/>
    <property type="evidence" value="ECO:0007669"/>
    <property type="project" value="UniProtKB-KW"/>
</dbReference>
<dbReference type="InterPro" id="IPR007371">
    <property type="entry name" value="TPK_catalytic"/>
</dbReference>
<dbReference type="GO" id="GO:0005524">
    <property type="term" value="F:ATP binding"/>
    <property type="evidence" value="ECO:0007669"/>
    <property type="project" value="UniProtKB-KW"/>
</dbReference>
<reference evidence="7 8" key="1">
    <citation type="submission" date="2018-11" db="EMBL/GenBank/DDBJ databases">
        <title>Genomic Encyclopedia of Type Strains, Phase IV (KMG-IV): sequencing the most valuable type-strain genomes for metagenomic binning, comparative biology and taxonomic classification.</title>
        <authorList>
            <person name="Goeker M."/>
        </authorList>
    </citation>
    <scope>NUCLEOTIDE SEQUENCE [LARGE SCALE GENOMIC DNA]</scope>
    <source>
        <strain evidence="7 8">DSM 18090</strain>
    </source>
</reference>
<name>A0A3N5C1S5_9BACI</name>
<evidence type="ECO:0000259" key="6">
    <source>
        <dbReference type="SMART" id="SM00983"/>
    </source>
</evidence>
<keyword evidence="3 7" id="KW-0418">Kinase</keyword>
<feature type="domain" description="Thiamin pyrophosphokinase thiamin-binding" evidence="6">
    <location>
        <begin position="140"/>
        <end position="206"/>
    </location>
</feature>
<dbReference type="SUPFAM" id="SSF63862">
    <property type="entry name" value="Thiamin pyrophosphokinase, substrate-binding domain"/>
    <property type="match status" value="1"/>
</dbReference>
<evidence type="ECO:0000256" key="5">
    <source>
        <dbReference type="NCBIfam" id="TIGR01378"/>
    </source>
</evidence>
<dbReference type="InterPro" id="IPR006282">
    <property type="entry name" value="Thi_PPkinase"/>
</dbReference>
<dbReference type="InterPro" id="IPR036371">
    <property type="entry name" value="TPK_B1-bd_sf"/>
</dbReference>
<evidence type="ECO:0000256" key="2">
    <source>
        <dbReference type="ARBA" id="ARBA00022741"/>
    </source>
</evidence>
<dbReference type="NCBIfam" id="TIGR01378">
    <property type="entry name" value="thi_PPkinase"/>
    <property type="match status" value="1"/>
</dbReference>
<comment type="caution">
    <text evidence="7">The sequence shown here is derived from an EMBL/GenBank/DDBJ whole genome shotgun (WGS) entry which is preliminary data.</text>
</comment>
<keyword evidence="8" id="KW-1185">Reference proteome</keyword>
<dbReference type="EC" id="2.7.6.2" evidence="5"/>